<sequence>MTSPDAPHVAGSRPVVGVVVPAYQAADFVVETLRSVQAQTFSSWECVVVDDGSTDSTAEKVAEVARSDPRIRLVQQENKGLSGARNTGMSALSDDVEYVAFLDSDDVWCDTMLEVLLKAMSDDEAAVGAYGYAEFLDETGASIQPGFHSARQRSRHGLTGRLKRPVEEGTPVRFDEIVVDNPIWPPAVALHRWEVVRSVGGFDTALKQLEDVDFLTRMCRFGSYVSCATQVAWYRQHPGQMTRRRAEFWLSYDTLRRKTWESEENTEEQRLSVERAWQIAQGRRLARCSVRLAQSAARRDWPAARRLFRGWRVLVGQLAHRVPPLPNIDHVLWTGRDI</sequence>
<dbReference type="InterPro" id="IPR029044">
    <property type="entry name" value="Nucleotide-diphossugar_trans"/>
</dbReference>
<dbReference type="InterPro" id="IPR001173">
    <property type="entry name" value="Glyco_trans_2-like"/>
</dbReference>
<evidence type="ECO:0000259" key="1">
    <source>
        <dbReference type="Pfam" id="PF00535"/>
    </source>
</evidence>
<dbReference type="Pfam" id="PF00535">
    <property type="entry name" value="Glycos_transf_2"/>
    <property type="match status" value="1"/>
</dbReference>
<dbReference type="AlphaFoldDB" id="A0A7W5P6U9"/>
<name>A0A7W5P6U9_9ACTN</name>
<evidence type="ECO:0000313" key="2">
    <source>
        <dbReference type="EMBL" id="MBB3326241.1"/>
    </source>
</evidence>
<dbReference type="GO" id="GO:0016740">
    <property type="term" value="F:transferase activity"/>
    <property type="evidence" value="ECO:0007669"/>
    <property type="project" value="UniProtKB-KW"/>
</dbReference>
<accession>A0A7W5P6U9</accession>
<keyword evidence="2" id="KW-0808">Transferase</keyword>
<dbReference type="Gene3D" id="3.90.550.10">
    <property type="entry name" value="Spore Coat Polysaccharide Biosynthesis Protein SpsA, Chain A"/>
    <property type="match status" value="1"/>
</dbReference>
<dbReference type="EMBL" id="JACHZG010000001">
    <property type="protein sequence ID" value="MBB3326241.1"/>
    <property type="molecule type" value="Genomic_DNA"/>
</dbReference>
<dbReference type="Proteomes" id="UP000565572">
    <property type="component" value="Unassembled WGS sequence"/>
</dbReference>
<organism evidence="2 3">
    <name type="scientific">Microlunatus antarcticus</name>
    <dbReference type="NCBI Taxonomy" id="53388"/>
    <lineage>
        <taxon>Bacteria</taxon>
        <taxon>Bacillati</taxon>
        <taxon>Actinomycetota</taxon>
        <taxon>Actinomycetes</taxon>
        <taxon>Propionibacteriales</taxon>
        <taxon>Propionibacteriaceae</taxon>
        <taxon>Microlunatus</taxon>
    </lineage>
</organism>
<reference evidence="2 3" key="1">
    <citation type="submission" date="2020-08" db="EMBL/GenBank/DDBJ databases">
        <title>Sequencing the genomes of 1000 actinobacteria strains.</title>
        <authorList>
            <person name="Klenk H.-P."/>
        </authorList>
    </citation>
    <scope>NUCLEOTIDE SEQUENCE [LARGE SCALE GENOMIC DNA]</scope>
    <source>
        <strain evidence="2 3">DSM 11053</strain>
    </source>
</reference>
<dbReference type="CDD" id="cd00761">
    <property type="entry name" value="Glyco_tranf_GTA_type"/>
    <property type="match status" value="1"/>
</dbReference>
<evidence type="ECO:0000313" key="3">
    <source>
        <dbReference type="Proteomes" id="UP000565572"/>
    </source>
</evidence>
<dbReference type="InterPro" id="IPR050834">
    <property type="entry name" value="Glycosyltransf_2"/>
</dbReference>
<keyword evidence="3" id="KW-1185">Reference proteome</keyword>
<comment type="caution">
    <text evidence="2">The sequence shown here is derived from an EMBL/GenBank/DDBJ whole genome shotgun (WGS) entry which is preliminary data.</text>
</comment>
<feature type="domain" description="Glycosyltransferase 2-like" evidence="1">
    <location>
        <begin position="18"/>
        <end position="131"/>
    </location>
</feature>
<dbReference type="RefSeq" id="WP_183337224.1">
    <property type="nucleotide sequence ID" value="NZ_JACHZG010000001.1"/>
</dbReference>
<dbReference type="PANTHER" id="PTHR43685:SF2">
    <property type="entry name" value="GLYCOSYLTRANSFERASE 2-LIKE DOMAIN-CONTAINING PROTEIN"/>
    <property type="match status" value="1"/>
</dbReference>
<protein>
    <submittedName>
        <fullName evidence="2">Glycosyltransferase involved in cell wall biosynthesis</fullName>
    </submittedName>
</protein>
<dbReference type="PANTHER" id="PTHR43685">
    <property type="entry name" value="GLYCOSYLTRANSFERASE"/>
    <property type="match status" value="1"/>
</dbReference>
<gene>
    <name evidence="2" type="ORF">FHX39_001185</name>
</gene>
<dbReference type="SUPFAM" id="SSF53448">
    <property type="entry name" value="Nucleotide-diphospho-sugar transferases"/>
    <property type="match status" value="1"/>
</dbReference>
<proteinExistence type="predicted"/>